<dbReference type="Proteomes" id="UP000321393">
    <property type="component" value="Unassembled WGS sequence"/>
</dbReference>
<dbReference type="Proteomes" id="UP000321947">
    <property type="component" value="Unassembled WGS sequence"/>
</dbReference>
<sequence length="209" mass="22645">MPAIRLTLMSTETLARFSDTSRSTRAMELMVVIGRLALKTVKVTMILKEETRTRGILKKESPNLESSTKDVIVDGWRGGKQGGGNHQYSRQLAVEGDNSGNSLLAVVMNPMSSSPSRTKMISVARGCVWGGIRPPFGEYSTRLREMPRVLRPGTLSTLACVAANPTKLLTTTGVASPTKKKSEAVMLVSSLHGNPFTFIPVTYHCCTSS</sequence>
<name>A0A5D3BGI1_CUCMM</name>
<gene>
    <name evidence="2" type="ORF">E5676_scaffold180G00280</name>
    <name evidence="1" type="ORF">E6C27_scaffold355G001080</name>
</gene>
<dbReference type="AlphaFoldDB" id="A0A5D3BGI1"/>
<organism evidence="2 4">
    <name type="scientific">Cucumis melo var. makuwa</name>
    <name type="common">Oriental melon</name>
    <dbReference type="NCBI Taxonomy" id="1194695"/>
    <lineage>
        <taxon>Eukaryota</taxon>
        <taxon>Viridiplantae</taxon>
        <taxon>Streptophyta</taxon>
        <taxon>Embryophyta</taxon>
        <taxon>Tracheophyta</taxon>
        <taxon>Spermatophyta</taxon>
        <taxon>Magnoliopsida</taxon>
        <taxon>eudicotyledons</taxon>
        <taxon>Gunneridae</taxon>
        <taxon>Pentapetalae</taxon>
        <taxon>rosids</taxon>
        <taxon>fabids</taxon>
        <taxon>Cucurbitales</taxon>
        <taxon>Cucurbitaceae</taxon>
        <taxon>Benincaseae</taxon>
        <taxon>Cucumis</taxon>
    </lineage>
</organism>
<reference evidence="3 4" key="1">
    <citation type="submission" date="2019-08" db="EMBL/GenBank/DDBJ databases">
        <title>Draft genome sequences of two oriental melons (Cucumis melo L. var makuwa).</title>
        <authorList>
            <person name="Kwon S.-Y."/>
        </authorList>
    </citation>
    <scope>NUCLEOTIDE SEQUENCE [LARGE SCALE GENOMIC DNA]</scope>
    <source>
        <strain evidence="4">cv. Chang Bougi</strain>
        <strain evidence="3">cv. SW 3</strain>
        <tissue evidence="2">Leaf</tissue>
    </source>
</reference>
<dbReference type="EMBL" id="SSTE01011875">
    <property type="protein sequence ID" value="KAA0050260.1"/>
    <property type="molecule type" value="Genomic_DNA"/>
</dbReference>
<dbReference type="EMBL" id="SSTD01018169">
    <property type="protein sequence ID" value="TYJ98149.1"/>
    <property type="molecule type" value="Genomic_DNA"/>
</dbReference>
<evidence type="ECO:0000313" key="1">
    <source>
        <dbReference type="EMBL" id="KAA0050260.1"/>
    </source>
</evidence>
<evidence type="ECO:0000313" key="4">
    <source>
        <dbReference type="Proteomes" id="UP000321947"/>
    </source>
</evidence>
<proteinExistence type="predicted"/>
<evidence type="ECO:0000313" key="3">
    <source>
        <dbReference type="Proteomes" id="UP000321393"/>
    </source>
</evidence>
<comment type="caution">
    <text evidence="2">The sequence shown here is derived from an EMBL/GenBank/DDBJ whole genome shotgun (WGS) entry which is preliminary data.</text>
</comment>
<accession>A0A5D3BGI1</accession>
<dbReference type="OrthoDB" id="10289289at2759"/>
<evidence type="ECO:0000313" key="2">
    <source>
        <dbReference type="EMBL" id="TYJ98149.1"/>
    </source>
</evidence>
<protein>
    <submittedName>
        <fullName evidence="2">Uncharacterized protein</fullName>
    </submittedName>
</protein>